<keyword evidence="1" id="KW-0343">GTPase activation</keyword>
<dbReference type="Proteomes" id="UP001652582">
    <property type="component" value="Chromosome 22"/>
</dbReference>
<dbReference type="KEGG" id="bany:112057688"/>
<name>A0A6J1P812_BICAN</name>
<feature type="compositionally biased region" description="Pro residues" evidence="2">
    <location>
        <begin position="1210"/>
        <end position="1222"/>
    </location>
</feature>
<dbReference type="SMART" id="SM00455">
    <property type="entry name" value="RBD"/>
    <property type="match status" value="1"/>
</dbReference>
<dbReference type="GO" id="GO:0005634">
    <property type="term" value="C:nucleus"/>
    <property type="evidence" value="ECO:0007669"/>
    <property type="project" value="TreeGrafter"/>
</dbReference>
<dbReference type="SMART" id="SM00315">
    <property type="entry name" value="RGS"/>
    <property type="match status" value="1"/>
</dbReference>
<dbReference type="InterPro" id="IPR029071">
    <property type="entry name" value="Ubiquitin-like_domsf"/>
</dbReference>
<dbReference type="Pfam" id="PF02196">
    <property type="entry name" value="RBD"/>
    <property type="match status" value="1"/>
</dbReference>
<dbReference type="OrthoDB" id="196547at2759"/>
<dbReference type="InterPro" id="IPR044926">
    <property type="entry name" value="RGS_subdomain_2"/>
</dbReference>
<feature type="compositionally biased region" description="Basic and acidic residues" evidence="2">
    <location>
        <begin position="661"/>
        <end position="683"/>
    </location>
</feature>
<dbReference type="GO" id="GO:0005886">
    <property type="term" value="C:plasma membrane"/>
    <property type="evidence" value="ECO:0007669"/>
    <property type="project" value="TreeGrafter"/>
</dbReference>
<dbReference type="PANTHER" id="PTHR45945">
    <property type="entry name" value="REGULATOR OF G-PROTEIN SIGNALING LOCO"/>
    <property type="match status" value="1"/>
</dbReference>
<feature type="domain" description="RGS" evidence="4">
    <location>
        <begin position="770"/>
        <end position="889"/>
    </location>
</feature>
<dbReference type="InterPro" id="IPR001478">
    <property type="entry name" value="PDZ"/>
</dbReference>
<feature type="domain" description="PDZ" evidence="3">
    <location>
        <begin position="22"/>
        <end position="99"/>
    </location>
</feature>
<dbReference type="PROSITE" id="PS50106">
    <property type="entry name" value="PDZ"/>
    <property type="match status" value="1"/>
</dbReference>
<dbReference type="GeneID" id="112057688"/>
<dbReference type="PANTHER" id="PTHR45945:SF3">
    <property type="entry name" value="REGULATOR OF G-PROTEIN SIGNALING LOCO"/>
    <property type="match status" value="1"/>
</dbReference>
<dbReference type="PROSITE" id="PS50898">
    <property type="entry name" value="RBD"/>
    <property type="match status" value="1"/>
</dbReference>
<reference evidence="7" key="1">
    <citation type="submission" date="2025-08" db="UniProtKB">
        <authorList>
            <consortium name="RefSeq"/>
        </authorList>
    </citation>
    <scope>IDENTIFICATION</scope>
</reference>
<feature type="compositionally biased region" description="Low complexity" evidence="2">
    <location>
        <begin position="1159"/>
        <end position="1179"/>
    </location>
</feature>
<feature type="region of interest" description="Disordered" evidence="2">
    <location>
        <begin position="1151"/>
        <end position="1228"/>
    </location>
</feature>
<evidence type="ECO:0000313" key="7">
    <source>
        <dbReference type="RefSeq" id="XP_023953964.2"/>
    </source>
</evidence>
<feature type="compositionally biased region" description="Basic residues" evidence="2">
    <location>
        <begin position="115"/>
        <end position="127"/>
    </location>
</feature>
<evidence type="ECO:0000313" key="6">
    <source>
        <dbReference type="Proteomes" id="UP001652582"/>
    </source>
</evidence>
<dbReference type="GO" id="GO:0005737">
    <property type="term" value="C:cytoplasm"/>
    <property type="evidence" value="ECO:0007669"/>
    <property type="project" value="TreeGrafter"/>
</dbReference>
<feature type="compositionally biased region" description="Basic and acidic residues" evidence="2">
    <location>
        <begin position="1191"/>
        <end position="1204"/>
    </location>
</feature>
<dbReference type="SMART" id="SM00228">
    <property type="entry name" value="PDZ"/>
    <property type="match status" value="1"/>
</dbReference>
<dbReference type="SMART" id="SM00462">
    <property type="entry name" value="PTB"/>
    <property type="match status" value="1"/>
</dbReference>
<accession>A0A6J1P812</accession>
<dbReference type="SUPFAM" id="SSF50729">
    <property type="entry name" value="PH domain-like"/>
    <property type="match status" value="1"/>
</dbReference>
<dbReference type="SUPFAM" id="SSF48097">
    <property type="entry name" value="Regulator of G-protein signaling, RGS"/>
    <property type="match status" value="1"/>
</dbReference>
<feature type="compositionally biased region" description="Basic and acidic residues" evidence="2">
    <location>
        <begin position="363"/>
        <end position="378"/>
    </location>
</feature>
<feature type="region of interest" description="Disordered" evidence="2">
    <location>
        <begin position="661"/>
        <end position="737"/>
    </location>
</feature>
<dbReference type="Gene3D" id="2.30.42.10">
    <property type="match status" value="1"/>
</dbReference>
<dbReference type="Gene3D" id="2.30.29.30">
    <property type="entry name" value="Pleckstrin-homology domain (PH domain)/Phosphotyrosine-binding domain (PTB)"/>
    <property type="match status" value="1"/>
</dbReference>
<dbReference type="GO" id="GO:0048699">
    <property type="term" value="P:generation of neurons"/>
    <property type="evidence" value="ECO:0007669"/>
    <property type="project" value="UniProtKB-ARBA"/>
</dbReference>
<evidence type="ECO:0000259" key="5">
    <source>
        <dbReference type="PROSITE" id="PS50898"/>
    </source>
</evidence>
<dbReference type="InterPro" id="IPR036305">
    <property type="entry name" value="RGS_sf"/>
</dbReference>
<dbReference type="InterPro" id="IPR036034">
    <property type="entry name" value="PDZ_sf"/>
</dbReference>
<dbReference type="InterPro" id="IPR006020">
    <property type="entry name" value="PTB/PI_dom"/>
</dbReference>
<dbReference type="Gene3D" id="1.10.167.10">
    <property type="entry name" value="Regulator of G-protein Signalling 4, domain 2"/>
    <property type="match status" value="1"/>
</dbReference>
<evidence type="ECO:0000256" key="2">
    <source>
        <dbReference type="SAM" id="MobiDB-lite"/>
    </source>
</evidence>
<evidence type="ECO:0000259" key="4">
    <source>
        <dbReference type="PROSITE" id="PS50132"/>
    </source>
</evidence>
<dbReference type="InterPro" id="IPR016137">
    <property type="entry name" value="RGS"/>
</dbReference>
<dbReference type="PROSITE" id="PS50132">
    <property type="entry name" value="RGS"/>
    <property type="match status" value="1"/>
</dbReference>
<dbReference type="SUPFAM" id="SSF50156">
    <property type="entry name" value="PDZ domain-like"/>
    <property type="match status" value="1"/>
</dbReference>
<evidence type="ECO:0000256" key="1">
    <source>
        <dbReference type="ARBA" id="ARBA00022468"/>
    </source>
</evidence>
<keyword evidence="6" id="KW-1185">Reference proteome</keyword>
<dbReference type="InterPro" id="IPR011993">
    <property type="entry name" value="PH-like_dom_sf"/>
</dbReference>
<dbReference type="GO" id="GO:0007165">
    <property type="term" value="P:signal transduction"/>
    <property type="evidence" value="ECO:0007669"/>
    <property type="project" value="InterPro"/>
</dbReference>
<dbReference type="Gene3D" id="3.10.20.90">
    <property type="entry name" value="Phosphatidylinositol 3-kinase Catalytic Subunit, Chain A, domain 1"/>
    <property type="match status" value="2"/>
</dbReference>
<dbReference type="Pfam" id="PF00595">
    <property type="entry name" value="PDZ"/>
    <property type="match status" value="1"/>
</dbReference>
<dbReference type="Gene3D" id="1.10.196.10">
    <property type="match status" value="1"/>
</dbReference>
<feature type="region of interest" description="Disordered" evidence="2">
    <location>
        <begin position="363"/>
        <end position="404"/>
    </location>
</feature>
<dbReference type="SUPFAM" id="SSF54236">
    <property type="entry name" value="Ubiquitin-like"/>
    <property type="match status" value="1"/>
</dbReference>
<gene>
    <name evidence="7" type="primary">LOC112057688</name>
</gene>
<dbReference type="GO" id="GO:0005096">
    <property type="term" value="F:GTPase activator activity"/>
    <property type="evidence" value="ECO:0007669"/>
    <property type="project" value="UniProtKB-KW"/>
</dbReference>
<dbReference type="Pfam" id="PF00615">
    <property type="entry name" value="RGS"/>
    <property type="match status" value="1"/>
</dbReference>
<feature type="compositionally biased region" description="Polar residues" evidence="2">
    <location>
        <begin position="384"/>
        <end position="403"/>
    </location>
</feature>
<protein>
    <submittedName>
        <fullName evidence="7">Regulator of G-protein signaling loco</fullName>
    </submittedName>
</protein>
<feature type="region of interest" description="Disordered" evidence="2">
    <location>
        <begin position="895"/>
        <end position="931"/>
    </location>
</feature>
<dbReference type="PRINTS" id="PR01301">
    <property type="entry name" value="RGSPROTEIN"/>
</dbReference>
<dbReference type="InterPro" id="IPR003116">
    <property type="entry name" value="RBD_dom"/>
</dbReference>
<dbReference type="AlphaFoldDB" id="A0A6J1P812"/>
<organism evidence="6 7">
    <name type="scientific">Bicyclus anynana</name>
    <name type="common">Squinting bush brown butterfly</name>
    <dbReference type="NCBI Taxonomy" id="110368"/>
    <lineage>
        <taxon>Eukaryota</taxon>
        <taxon>Metazoa</taxon>
        <taxon>Ecdysozoa</taxon>
        <taxon>Arthropoda</taxon>
        <taxon>Hexapoda</taxon>
        <taxon>Insecta</taxon>
        <taxon>Pterygota</taxon>
        <taxon>Neoptera</taxon>
        <taxon>Endopterygota</taxon>
        <taxon>Lepidoptera</taxon>
        <taxon>Glossata</taxon>
        <taxon>Ditrysia</taxon>
        <taxon>Papilionoidea</taxon>
        <taxon>Nymphalidae</taxon>
        <taxon>Satyrinae</taxon>
        <taxon>Satyrini</taxon>
        <taxon>Mycalesina</taxon>
        <taxon>Bicyclus</taxon>
    </lineage>
</organism>
<dbReference type="GO" id="GO:0008277">
    <property type="term" value="P:regulation of G protein-coupled receptor signaling pathway"/>
    <property type="evidence" value="ECO:0007669"/>
    <property type="project" value="TreeGrafter"/>
</dbReference>
<feature type="domain" description="RBD" evidence="5">
    <location>
        <begin position="974"/>
        <end position="1046"/>
    </location>
</feature>
<dbReference type="RefSeq" id="XP_023953964.2">
    <property type="nucleotide sequence ID" value="XM_024098196.2"/>
</dbReference>
<dbReference type="InterPro" id="IPR046995">
    <property type="entry name" value="RGS10/12/14-like"/>
</dbReference>
<evidence type="ECO:0000259" key="3">
    <source>
        <dbReference type="PROSITE" id="PS50106"/>
    </source>
</evidence>
<feature type="region of interest" description="Disordered" evidence="2">
    <location>
        <begin position="92"/>
        <end position="134"/>
    </location>
</feature>
<dbReference type="InterPro" id="IPR024066">
    <property type="entry name" value="RGS_subdom1/3"/>
</dbReference>
<sequence length="1228" mass="134325">MVPQQQRRRRRRAALSRAAERRVVVVRGAGGFGFTIAGQRPCVVSAVAANGPAERAGLRAGDALLAVDGASVARAPHASVARLVAAAPGPIALSVTPRESPPTDTEDTEPEERARTRRRYPPPRRRPQPAMLHHPGCHAAPSTSGVNEILQNLTRAQLTPNHLARLECRAVVGYLGTIETPQASPNAAPGNVRNAVRKLRQERRTAAPVLLSVLPNALLLRRPNAQILAQYQRERILYAGCGSDADRRFFGLVTAAEITDVEVEASHSCHVFAVDPRMAEHDIHITRAREFQIACTRDPVAERCLEFPPSAEYVVGVVRGMYSLPPDDCSSPTIQQISKLAVKSESPALGNFSRCNRPVFRTPRDRRPCRHEEARIEPPDFIANSPQPSNHSEVTTTSSNSDSGIGFHNDCRNIADRILVVDFAGQQPAPGRFRQEMPRRPMGLVGCSSFEADGSFLSNTTPVVDGFGGQGRPLNLDDVILNANEPRHVSVRNEEDSYNYNNIYGNVPSGSRSFNGAVYDQVYTENEGHYEFIPSQLEMDEIDRVAETFNSVEIYEERQRRFDYQSNESVENVTVISGTSKASVDSVSVYSSRSHEEARPSRRRHLQASLDDMLVIGLRDQAPESSKDDHKFVHPASVKCKVRKSRPLNILSKTKYILTGKAEREKKASEEKAERAEKAERRRAISASAGDVTRAGEAEGLPLAASEPDLRDSQSEQSSPFRRWTTGSGAGSSYRHHDHGIYSKQMSEGASPLAASTNGSCGGVARWSLGLEQLLADPAGAAAFEHFLEQEFAAENIRFWWACEQYRTCADEAARAAQAASIWHTHLAEKGAPEPVNVDAAPRRDAAQRLHQVPPPQDLFLQAQKHIFNVMKFDSYPRFLRSEVHANCARADLRGLPPPYAPRSPHADSPKLKKSASNASDRRRSGASLLPWKARAASRDRAASAASTLSAAEDNEAAKSTSGQTQCLWSGNSALCRVVLPDGATSVVGVSPDVSVRRLVERLLSRRNLPCAAYDVLLLEASGGRTLDASVASTAVGGRCLSVERRCVLRVAVEARLVAVRCRPARRLRHVLRPVLQRYCPRLAARHIALLDSTPLHPDTLVQELDGARIQIVEVSSTQGVPSAAVLVTPEARERDDDTDSLSDVALRIQDENNEDAQSASRSSVSSASSVSGDGSRVRAALRTGHPLHHHPPDFLDNLRETQRQRLQPRTPPPLPPKPPQRSAPTVV</sequence>
<proteinExistence type="predicted"/>